<evidence type="ECO:0000259" key="3">
    <source>
        <dbReference type="Pfam" id="PF05175"/>
    </source>
</evidence>
<dbReference type="InterPro" id="IPR029063">
    <property type="entry name" value="SAM-dependent_MTases_sf"/>
</dbReference>
<proteinExistence type="predicted"/>
<evidence type="ECO:0000313" key="5">
    <source>
        <dbReference type="Proteomes" id="UP000281547"/>
    </source>
</evidence>
<dbReference type="InterPro" id="IPR007848">
    <property type="entry name" value="Small_mtfrase_dom"/>
</dbReference>
<dbReference type="Gene3D" id="3.40.50.150">
    <property type="entry name" value="Vaccinia Virus protein VP39"/>
    <property type="match status" value="1"/>
</dbReference>
<dbReference type="InterPro" id="IPR050210">
    <property type="entry name" value="tRNA_Adenine-N(6)_MTase"/>
</dbReference>
<reference evidence="4 5" key="1">
    <citation type="journal article" date="2016" name="Int. J. Syst. Evol. Microbiol.">
        <title>Arsenicitalea aurantiaca gen. nov., sp. nov., a new member of the family Hyphomicrobiaceae, isolated from high-arsenic sediment.</title>
        <authorList>
            <person name="Mu Y."/>
            <person name="Zhou L."/>
            <person name="Zeng X.C."/>
            <person name="Liu L."/>
            <person name="Pan Y."/>
            <person name="Chen X."/>
            <person name="Wang J."/>
            <person name="Li S."/>
            <person name="Li W.J."/>
            <person name="Wang Y."/>
        </authorList>
    </citation>
    <scope>NUCLEOTIDE SEQUENCE [LARGE SCALE GENOMIC DNA]</scope>
    <source>
        <strain evidence="4 5">42-50</strain>
    </source>
</reference>
<dbReference type="GO" id="GO:0032259">
    <property type="term" value="P:methylation"/>
    <property type="evidence" value="ECO:0007669"/>
    <property type="project" value="UniProtKB-KW"/>
</dbReference>
<organism evidence="4 5">
    <name type="scientific">Arsenicitalea aurantiaca</name>
    <dbReference type="NCBI Taxonomy" id="1783274"/>
    <lineage>
        <taxon>Bacteria</taxon>
        <taxon>Pseudomonadati</taxon>
        <taxon>Pseudomonadota</taxon>
        <taxon>Alphaproteobacteria</taxon>
        <taxon>Hyphomicrobiales</taxon>
        <taxon>Devosiaceae</taxon>
        <taxon>Arsenicitalea</taxon>
    </lineage>
</organism>
<dbReference type="AlphaFoldDB" id="A0A433XAQ1"/>
<dbReference type="PANTHER" id="PTHR47739:SF1">
    <property type="entry name" value="TRNA1(VAL) (ADENINE(37)-N6)-METHYLTRANSFERASE"/>
    <property type="match status" value="1"/>
</dbReference>
<dbReference type="GO" id="GO:0008168">
    <property type="term" value="F:methyltransferase activity"/>
    <property type="evidence" value="ECO:0007669"/>
    <property type="project" value="UniProtKB-KW"/>
</dbReference>
<comment type="caution">
    <text evidence="4">The sequence shown here is derived from an EMBL/GenBank/DDBJ whole genome shotgun (WGS) entry which is preliminary data.</text>
</comment>
<dbReference type="EMBL" id="RZNJ01000003">
    <property type="protein sequence ID" value="RUT31143.1"/>
    <property type="molecule type" value="Genomic_DNA"/>
</dbReference>
<protein>
    <submittedName>
        <fullName evidence="4">Methyltransferase</fullName>
    </submittedName>
</protein>
<evidence type="ECO:0000313" key="4">
    <source>
        <dbReference type="EMBL" id="RUT31143.1"/>
    </source>
</evidence>
<name>A0A433XAQ1_9HYPH</name>
<evidence type="ECO:0000256" key="2">
    <source>
        <dbReference type="ARBA" id="ARBA00022691"/>
    </source>
</evidence>
<keyword evidence="4" id="KW-0808">Transferase</keyword>
<feature type="domain" description="Methyltransferase small" evidence="3">
    <location>
        <begin position="51"/>
        <end position="137"/>
    </location>
</feature>
<dbReference type="SUPFAM" id="SSF53335">
    <property type="entry name" value="S-adenosyl-L-methionine-dependent methyltransferases"/>
    <property type="match status" value="1"/>
</dbReference>
<keyword evidence="5" id="KW-1185">Reference proteome</keyword>
<sequence>MSLDQATGFVKRQSLSTDAFLDGRLIVSQPAAGFRAGLDSVLLGASVGEGRKSLLELGAGVGTAALVAMAHNPDLDAVLLERDAATAALATDNVARNGFNARARVLCLDVTAPGSSRLAAGVMADAYGSVIANPPYYGSGEGSSAPHPGRAAARHMDADQLDLWVRAAATSVAPRGEVIFIHRAESLPPLLGAFDRRFGGITVLPLAPRPGRPATRILIRALKGSRAPMTLLATRALHAVEGRGFAPEFEAIFRGSARLDW</sequence>
<dbReference type="Pfam" id="PF05175">
    <property type="entry name" value="MTS"/>
    <property type="match status" value="1"/>
</dbReference>
<evidence type="ECO:0000256" key="1">
    <source>
        <dbReference type="ARBA" id="ARBA00022603"/>
    </source>
</evidence>
<keyword evidence="2" id="KW-0949">S-adenosyl-L-methionine</keyword>
<dbReference type="PANTHER" id="PTHR47739">
    <property type="entry name" value="TRNA1(VAL) (ADENINE(37)-N6)-METHYLTRANSFERASE"/>
    <property type="match status" value="1"/>
</dbReference>
<gene>
    <name evidence="4" type="ORF">EMQ25_09750</name>
</gene>
<accession>A0A433XAQ1</accession>
<dbReference type="Proteomes" id="UP000281547">
    <property type="component" value="Unassembled WGS sequence"/>
</dbReference>
<keyword evidence="1 4" id="KW-0489">Methyltransferase</keyword>